<organism evidence="2 3">
    <name type="scientific">Penicillium diatomitis</name>
    <dbReference type="NCBI Taxonomy" id="2819901"/>
    <lineage>
        <taxon>Eukaryota</taxon>
        <taxon>Fungi</taxon>
        <taxon>Dikarya</taxon>
        <taxon>Ascomycota</taxon>
        <taxon>Pezizomycotina</taxon>
        <taxon>Eurotiomycetes</taxon>
        <taxon>Eurotiomycetidae</taxon>
        <taxon>Eurotiales</taxon>
        <taxon>Aspergillaceae</taxon>
        <taxon>Penicillium</taxon>
    </lineage>
</organism>
<proteinExistence type="predicted"/>
<feature type="signal peptide" evidence="1">
    <location>
        <begin position="1"/>
        <end position="20"/>
    </location>
</feature>
<dbReference type="AlphaFoldDB" id="A0A9W9WKI6"/>
<keyword evidence="1" id="KW-0732">Signal</keyword>
<dbReference type="RefSeq" id="XP_056785779.1">
    <property type="nucleotide sequence ID" value="XM_056939057.1"/>
</dbReference>
<evidence type="ECO:0000313" key="2">
    <source>
        <dbReference type="EMBL" id="KAJ5466733.1"/>
    </source>
</evidence>
<dbReference type="EMBL" id="JAPWDQ010000018">
    <property type="protein sequence ID" value="KAJ5466733.1"/>
    <property type="molecule type" value="Genomic_DNA"/>
</dbReference>
<dbReference type="GeneID" id="81629307"/>
<sequence>MAGFPATVAVVSSFVQLVDCSATITCRIIDYICQAERVPEHLSRLRGQLPLFAMVLQSLQDPAVQRALTSEDGSRMDTSIAQIMSRLTDLEAMVFRLSEGSAKALEKLSSDIENDAKLMMIYATLVLSFQAVKLSLQSSME</sequence>
<comment type="caution">
    <text evidence="2">The sequence shown here is derived from an EMBL/GenBank/DDBJ whole genome shotgun (WGS) entry which is preliminary data.</text>
</comment>
<gene>
    <name evidence="2" type="ORF">N7539_009462</name>
</gene>
<protein>
    <submittedName>
        <fullName evidence="2">Uncharacterized protein</fullName>
    </submittedName>
</protein>
<accession>A0A9W9WKI6</accession>
<feature type="chain" id="PRO_5040763182" evidence="1">
    <location>
        <begin position="21"/>
        <end position="141"/>
    </location>
</feature>
<name>A0A9W9WKI6_9EURO</name>
<reference evidence="2" key="2">
    <citation type="journal article" date="2023" name="IMA Fungus">
        <title>Comparative genomic study of the Penicillium genus elucidates a diverse pangenome and 15 lateral gene transfer events.</title>
        <authorList>
            <person name="Petersen C."/>
            <person name="Sorensen T."/>
            <person name="Nielsen M.R."/>
            <person name="Sondergaard T.E."/>
            <person name="Sorensen J.L."/>
            <person name="Fitzpatrick D.A."/>
            <person name="Frisvad J.C."/>
            <person name="Nielsen K.L."/>
        </authorList>
    </citation>
    <scope>NUCLEOTIDE SEQUENCE</scope>
    <source>
        <strain evidence="2">IBT 30728</strain>
    </source>
</reference>
<evidence type="ECO:0000313" key="3">
    <source>
        <dbReference type="Proteomes" id="UP001148312"/>
    </source>
</evidence>
<reference evidence="2" key="1">
    <citation type="submission" date="2022-12" db="EMBL/GenBank/DDBJ databases">
        <authorList>
            <person name="Petersen C."/>
        </authorList>
    </citation>
    <scope>NUCLEOTIDE SEQUENCE</scope>
    <source>
        <strain evidence="2">IBT 30728</strain>
    </source>
</reference>
<evidence type="ECO:0000256" key="1">
    <source>
        <dbReference type="SAM" id="SignalP"/>
    </source>
</evidence>
<keyword evidence="3" id="KW-1185">Reference proteome</keyword>
<dbReference type="Proteomes" id="UP001148312">
    <property type="component" value="Unassembled WGS sequence"/>
</dbReference>